<evidence type="ECO:0000313" key="2">
    <source>
        <dbReference type="EMBL" id="KRZ01654.1"/>
    </source>
</evidence>
<dbReference type="EMBL" id="JYDP01000271">
    <property type="protein sequence ID" value="KRZ01654.1"/>
    <property type="molecule type" value="Genomic_DNA"/>
</dbReference>
<sequence>LASVIPDGSSATFPQSLLFQRIDLQLMVCYCIHLYFLAWLSADVDFTYQRLRRLCIAAPKYFYTTFARLFTRVLLMWGEKQPKNPRKCIASTIHQRVKCTLDKCTTFWPNKIPCG</sequence>
<evidence type="ECO:0000256" key="1">
    <source>
        <dbReference type="SAM" id="Phobius"/>
    </source>
</evidence>
<feature type="transmembrane region" description="Helical" evidence="1">
    <location>
        <begin position="24"/>
        <end position="41"/>
    </location>
</feature>
<proteinExistence type="predicted"/>
<accession>A0A0V1GTJ9</accession>
<feature type="non-terminal residue" evidence="2">
    <location>
        <position position="1"/>
    </location>
</feature>
<evidence type="ECO:0000313" key="3">
    <source>
        <dbReference type="Proteomes" id="UP000055024"/>
    </source>
</evidence>
<name>A0A0V1GTJ9_9BILA</name>
<reference evidence="2 3" key="1">
    <citation type="submission" date="2015-01" db="EMBL/GenBank/DDBJ databases">
        <title>Evolution of Trichinella species and genotypes.</title>
        <authorList>
            <person name="Korhonen P.K."/>
            <person name="Edoardo P."/>
            <person name="Giuseppe L.R."/>
            <person name="Gasser R.B."/>
        </authorList>
    </citation>
    <scope>NUCLEOTIDE SEQUENCE [LARGE SCALE GENOMIC DNA]</scope>
    <source>
        <strain evidence="2">ISS1029</strain>
    </source>
</reference>
<protein>
    <submittedName>
        <fullName evidence="2">Uncharacterized protein</fullName>
    </submittedName>
</protein>
<keyword evidence="1" id="KW-1133">Transmembrane helix</keyword>
<keyword evidence="1" id="KW-0812">Transmembrane</keyword>
<comment type="caution">
    <text evidence="2">The sequence shown here is derived from an EMBL/GenBank/DDBJ whole genome shotgun (WGS) entry which is preliminary data.</text>
</comment>
<dbReference type="AlphaFoldDB" id="A0A0V1GTJ9"/>
<keyword evidence="3" id="KW-1185">Reference proteome</keyword>
<keyword evidence="1" id="KW-0472">Membrane</keyword>
<gene>
    <name evidence="2" type="ORF">T11_11196</name>
</gene>
<dbReference type="Proteomes" id="UP000055024">
    <property type="component" value="Unassembled WGS sequence"/>
</dbReference>
<organism evidence="2 3">
    <name type="scientific">Trichinella zimbabwensis</name>
    <dbReference type="NCBI Taxonomy" id="268475"/>
    <lineage>
        <taxon>Eukaryota</taxon>
        <taxon>Metazoa</taxon>
        <taxon>Ecdysozoa</taxon>
        <taxon>Nematoda</taxon>
        <taxon>Enoplea</taxon>
        <taxon>Dorylaimia</taxon>
        <taxon>Trichinellida</taxon>
        <taxon>Trichinellidae</taxon>
        <taxon>Trichinella</taxon>
    </lineage>
</organism>